<accession>A0A8S1CK39</accession>
<dbReference type="Proteomes" id="UP000494165">
    <property type="component" value="Unassembled WGS sequence"/>
</dbReference>
<dbReference type="AlphaFoldDB" id="A0A8S1CK39"/>
<organism evidence="1 2">
    <name type="scientific">Cloeon dipterum</name>
    <dbReference type="NCBI Taxonomy" id="197152"/>
    <lineage>
        <taxon>Eukaryota</taxon>
        <taxon>Metazoa</taxon>
        <taxon>Ecdysozoa</taxon>
        <taxon>Arthropoda</taxon>
        <taxon>Hexapoda</taxon>
        <taxon>Insecta</taxon>
        <taxon>Pterygota</taxon>
        <taxon>Palaeoptera</taxon>
        <taxon>Ephemeroptera</taxon>
        <taxon>Pisciforma</taxon>
        <taxon>Baetidae</taxon>
        <taxon>Cloeon</taxon>
    </lineage>
</organism>
<reference evidence="1 2" key="1">
    <citation type="submission" date="2020-04" db="EMBL/GenBank/DDBJ databases">
        <authorList>
            <person name="Alioto T."/>
            <person name="Alioto T."/>
            <person name="Gomez Garrido J."/>
        </authorList>
    </citation>
    <scope>NUCLEOTIDE SEQUENCE [LARGE SCALE GENOMIC DNA]</scope>
</reference>
<name>A0A8S1CK39_9INSE</name>
<comment type="caution">
    <text evidence="1">The sequence shown here is derived from an EMBL/GenBank/DDBJ whole genome shotgun (WGS) entry which is preliminary data.</text>
</comment>
<evidence type="ECO:0000313" key="2">
    <source>
        <dbReference type="Proteomes" id="UP000494165"/>
    </source>
</evidence>
<protein>
    <submittedName>
        <fullName evidence="1">Uncharacterized protein</fullName>
    </submittedName>
</protein>
<keyword evidence="2" id="KW-1185">Reference proteome</keyword>
<proteinExistence type="predicted"/>
<gene>
    <name evidence="1" type="ORF">CLODIP_2_CD07182</name>
</gene>
<sequence>MSSAERQKIYKKAGRKLIVWDESTLDCLDDQSMVQAFVSYVTQHKNGPTATVWDLLRKGTLREKSGESTDEIRTLVRRELSDGLAYIPSNIKEDFDQNVALTVVFDKLNEEFGSDLIEGFKVEISEYRKAHKSTEPSASERFHKQVRFQ</sequence>
<evidence type="ECO:0000313" key="1">
    <source>
        <dbReference type="EMBL" id="CAB3368600.1"/>
    </source>
</evidence>
<dbReference type="EMBL" id="CADEPI010000038">
    <property type="protein sequence ID" value="CAB3368600.1"/>
    <property type="molecule type" value="Genomic_DNA"/>
</dbReference>